<dbReference type="OrthoDB" id="4279at2"/>
<dbReference type="PANTHER" id="PTHR30616:SF2">
    <property type="entry name" value="PURINE NUCLEOSIDE PHOSPHORYLASE LACC1"/>
    <property type="match status" value="1"/>
</dbReference>
<proteinExistence type="inferred from homology"/>
<evidence type="ECO:0000256" key="6">
    <source>
        <dbReference type="ARBA" id="ARBA00022833"/>
    </source>
</evidence>
<keyword evidence="5" id="KW-0378">Hydrolase</keyword>
<comment type="catalytic activity">
    <reaction evidence="9">
        <text>S-methyl-5'-thioadenosine + phosphate = 5-(methylsulfanyl)-alpha-D-ribose 1-phosphate + adenine</text>
        <dbReference type="Rhea" id="RHEA:11852"/>
        <dbReference type="ChEBI" id="CHEBI:16708"/>
        <dbReference type="ChEBI" id="CHEBI:17509"/>
        <dbReference type="ChEBI" id="CHEBI:43474"/>
        <dbReference type="ChEBI" id="CHEBI:58533"/>
        <dbReference type="EC" id="2.4.2.28"/>
    </reaction>
    <physiologicalReaction direction="left-to-right" evidence="9">
        <dbReference type="Rhea" id="RHEA:11853"/>
    </physiologicalReaction>
</comment>
<evidence type="ECO:0000256" key="2">
    <source>
        <dbReference type="ARBA" id="ARBA00007353"/>
    </source>
</evidence>
<organism evidence="11 12">
    <name type="scientific">Pannonibacter indicus</name>
    <dbReference type="NCBI Taxonomy" id="466044"/>
    <lineage>
        <taxon>Bacteria</taxon>
        <taxon>Pseudomonadati</taxon>
        <taxon>Pseudomonadota</taxon>
        <taxon>Alphaproteobacteria</taxon>
        <taxon>Hyphomicrobiales</taxon>
        <taxon>Stappiaceae</taxon>
        <taxon>Pannonibacter</taxon>
    </lineage>
</organism>
<dbReference type="CDD" id="cd16833">
    <property type="entry name" value="YfiH"/>
    <property type="match status" value="1"/>
</dbReference>
<evidence type="ECO:0000256" key="1">
    <source>
        <dbReference type="ARBA" id="ARBA00000553"/>
    </source>
</evidence>
<evidence type="ECO:0000313" key="12">
    <source>
        <dbReference type="Proteomes" id="UP000183900"/>
    </source>
</evidence>
<dbReference type="Gene3D" id="3.60.140.10">
    <property type="entry name" value="CNF1/YfiH-like putative cysteine hydrolases"/>
    <property type="match status" value="1"/>
</dbReference>
<comment type="catalytic activity">
    <reaction evidence="7">
        <text>adenosine + H2O + H(+) = inosine + NH4(+)</text>
        <dbReference type="Rhea" id="RHEA:24408"/>
        <dbReference type="ChEBI" id="CHEBI:15377"/>
        <dbReference type="ChEBI" id="CHEBI:15378"/>
        <dbReference type="ChEBI" id="CHEBI:16335"/>
        <dbReference type="ChEBI" id="CHEBI:17596"/>
        <dbReference type="ChEBI" id="CHEBI:28938"/>
        <dbReference type="EC" id="3.5.4.4"/>
    </reaction>
    <physiologicalReaction direction="left-to-right" evidence="7">
        <dbReference type="Rhea" id="RHEA:24409"/>
    </physiologicalReaction>
</comment>
<evidence type="ECO:0000256" key="8">
    <source>
        <dbReference type="ARBA" id="ARBA00048968"/>
    </source>
</evidence>
<evidence type="ECO:0000256" key="7">
    <source>
        <dbReference type="ARBA" id="ARBA00047989"/>
    </source>
</evidence>
<evidence type="ECO:0000256" key="4">
    <source>
        <dbReference type="ARBA" id="ARBA00022723"/>
    </source>
</evidence>
<name>A0A0K6HMZ9_9HYPH</name>
<keyword evidence="12" id="KW-1185">Reference proteome</keyword>
<dbReference type="GO" id="GO:0017061">
    <property type="term" value="F:S-methyl-5-thioadenosine phosphorylase activity"/>
    <property type="evidence" value="ECO:0007669"/>
    <property type="project" value="UniProtKB-EC"/>
</dbReference>
<evidence type="ECO:0000256" key="5">
    <source>
        <dbReference type="ARBA" id="ARBA00022801"/>
    </source>
</evidence>
<dbReference type="PANTHER" id="PTHR30616">
    <property type="entry name" value="UNCHARACTERIZED PROTEIN YFIH"/>
    <property type="match status" value="1"/>
</dbReference>
<dbReference type="EMBL" id="CYHE01000001">
    <property type="protein sequence ID" value="CUA92206.1"/>
    <property type="molecule type" value="Genomic_DNA"/>
</dbReference>
<sequence>MITADLLTLPGVIRHGFFTRQGGVSTGIYSSLNIGLGSDDDRSHVLENRARVAAMLDVAPEQLVSPYQVHSPDVITVTRPFTEGENRTADALVTATPGLAIGVSTADCGPVLFADPKARVIGAAHAGWRGALTGVLDNTLDAMEKLGARRENITAVLGPCISAAAYEVGPEFRERFEAEAPGCGRFFGTSGRENHFMFDLQAFIIARLQAAGAGRAESLGLCTYTDEARFFSYRRTTHRKEPDYGRQISALVLTGD</sequence>
<dbReference type="InterPro" id="IPR011324">
    <property type="entry name" value="Cytotoxic_necrot_fac-like_cat"/>
</dbReference>
<evidence type="ECO:0000256" key="10">
    <source>
        <dbReference type="RuleBase" id="RU361274"/>
    </source>
</evidence>
<evidence type="ECO:0000256" key="3">
    <source>
        <dbReference type="ARBA" id="ARBA00022679"/>
    </source>
</evidence>
<evidence type="ECO:0000313" key="11">
    <source>
        <dbReference type="EMBL" id="CUA92206.1"/>
    </source>
</evidence>
<dbReference type="GO" id="GO:0005507">
    <property type="term" value="F:copper ion binding"/>
    <property type="evidence" value="ECO:0007669"/>
    <property type="project" value="TreeGrafter"/>
</dbReference>
<dbReference type="NCBIfam" id="TIGR00726">
    <property type="entry name" value="peptidoglycan editing factor PgeF"/>
    <property type="match status" value="1"/>
</dbReference>
<keyword evidence="3" id="KW-0808">Transferase</keyword>
<dbReference type="RefSeq" id="WP_055454077.1">
    <property type="nucleotide sequence ID" value="NZ_CYHE01000001.1"/>
</dbReference>
<dbReference type="InterPro" id="IPR003730">
    <property type="entry name" value="Cu_polyphenol_OxRdtase"/>
</dbReference>
<dbReference type="Pfam" id="PF02578">
    <property type="entry name" value="Cu-oxidase_4"/>
    <property type="match status" value="1"/>
</dbReference>
<comment type="catalytic activity">
    <reaction evidence="8">
        <text>adenosine + phosphate = alpha-D-ribose 1-phosphate + adenine</text>
        <dbReference type="Rhea" id="RHEA:27642"/>
        <dbReference type="ChEBI" id="CHEBI:16335"/>
        <dbReference type="ChEBI" id="CHEBI:16708"/>
        <dbReference type="ChEBI" id="CHEBI:43474"/>
        <dbReference type="ChEBI" id="CHEBI:57720"/>
        <dbReference type="EC" id="2.4.2.1"/>
    </reaction>
    <physiologicalReaction direction="left-to-right" evidence="8">
        <dbReference type="Rhea" id="RHEA:27643"/>
    </physiologicalReaction>
</comment>
<dbReference type="GO" id="GO:0016787">
    <property type="term" value="F:hydrolase activity"/>
    <property type="evidence" value="ECO:0007669"/>
    <property type="project" value="UniProtKB-KW"/>
</dbReference>
<accession>A0A0K6HMZ9</accession>
<dbReference type="Proteomes" id="UP000183900">
    <property type="component" value="Unassembled WGS sequence"/>
</dbReference>
<gene>
    <name evidence="11" type="ORF">Ga0061067_101343</name>
</gene>
<comment type="catalytic activity">
    <reaction evidence="1">
        <text>inosine + phosphate = alpha-D-ribose 1-phosphate + hypoxanthine</text>
        <dbReference type="Rhea" id="RHEA:27646"/>
        <dbReference type="ChEBI" id="CHEBI:17368"/>
        <dbReference type="ChEBI" id="CHEBI:17596"/>
        <dbReference type="ChEBI" id="CHEBI:43474"/>
        <dbReference type="ChEBI" id="CHEBI:57720"/>
        <dbReference type="EC" id="2.4.2.1"/>
    </reaction>
    <physiologicalReaction direction="left-to-right" evidence="1">
        <dbReference type="Rhea" id="RHEA:27647"/>
    </physiologicalReaction>
</comment>
<dbReference type="AlphaFoldDB" id="A0A0K6HMZ9"/>
<dbReference type="SUPFAM" id="SSF64438">
    <property type="entry name" value="CNF1/YfiH-like putative cysteine hydrolases"/>
    <property type="match status" value="1"/>
</dbReference>
<evidence type="ECO:0000256" key="9">
    <source>
        <dbReference type="ARBA" id="ARBA00049893"/>
    </source>
</evidence>
<reference evidence="12" key="1">
    <citation type="submission" date="2015-08" db="EMBL/GenBank/DDBJ databases">
        <authorList>
            <person name="Varghese N."/>
        </authorList>
    </citation>
    <scope>NUCLEOTIDE SEQUENCE [LARGE SCALE GENOMIC DNA]</scope>
    <source>
        <strain evidence="12">DSM 23407</strain>
    </source>
</reference>
<dbReference type="InterPro" id="IPR038371">
    <property type="entry name" value="Cu_polyphenol_OxRdtase_sf"/>
</dbReference>
<keyword evidence="4" id="KW-0479">Metal-binding</keyword>
<keyword evidence="6" id="KW-0862">Zinc</keyword>
<comment type="similarity">
    <text evidence="2 10">Belongs to the purine nucleoside phosphorylase YfiH/LACC1 family.</text>
</comment>
<protein>
    <recommendedName>
        <fullName evidence="10">Purine nucleoside phosphorylase</fullName>
    </recommendedName>
</protein>